<dbReference type="GO" id="GO:0045324">
    <property type="term" value="P:late endosome to vacuole transport"/>
    <property type="evidence" value="ECO:0007669"/>
    <property type="project" value="TreeGrafter"/>
</dbReference>
<comment type="caution">
    <text evidence="4">The sequence shown here is derived from an EMBL/GenBank/DDBJ whole genome shotgun (WGS) entry which is preliminary data.</text>
</comment>
<dbReference type="PANTHER" id="PTHR12768:SF4">
    <property type="entry name" value="BECLIN-1"/>
    <property type="match status" value="1"/>
</dbReference>
<dbReference type="EMBL" id="JAWHQM010000020">
    <property type="protein sequence ID" value="KAK5631660.1"/>
    <property type="molecule type" value="Genomic_DNA"/>
</dbReference>
<evidence type="ECO:0000256" key="2">
    <source>
        <dbReference type="SAM" id="MobiDB-lite"/>
    </source>
</evidence>
<name>A0AAN7UG28_9PEZI</name>
<protein>
    <recommendedName>
        <fullName evidence="3">Atg6/beclin coiled-coil domain-containing protein</fullName>
    </recommendedName>
</protein>
<dbReference type="Gene3D" id="6.10.250.3110">
    <property type="match status" value="1"/>
</dbReference>
<proteinExistence type="predicted"/>
<feature type="coiled-coil region" evidence="1">
    <location>
        <begin position="112"/>
        <end position="163"/>
    </location>
</feature>
<feature type="domain" description="Atg6/beclin coiled-coil" evidence="3">
    <location>
        <begin position="68"/>
        <end position="184"/>
    </location>
</feature>
<dbReference type="GO" id="GO:0043548">
    <property type="term" value="F:phosphatidylinositol 3-kinase binding"/>
    <property type="evidence" value="ECO:0007669"/>
    <property type="project" value="TreeGrafter"/>
</dbReference>
<feature type="region of interest" description="Disordered" evidence="2">
    <location>
        <begin position="176"/>
        <end position="195"/>
    </location>
</feature>
<gene>
    <name evidence="4" type="ORF">RRF57_007374</name>
</gene>
<dbReference type="GO" id="GO:0006995">
    <property type="term" value="P:cellular response to nitrogen starvation"/>
    <property type="evidence" value="ECO:0007669"/>
    <property type="project" value="TreeGrafter"/>
</dbReference>
<keyword evidence="1" id="KW-0175">Coiled coil</keyword>
<evidence type="ECO:0000256" key="1">
    <source>
        <dbReference type="SAM" id="Coils"/>
    </source>
</evidence>
<sequence length="195" mass="22330">MSFVLLTDSQVAPPRLTGPNDHQNPNQQRRTSFSTGQRSDGRTAQPHEAERINRLFEILSARSDIDHPICVECTEMLVDGLQKRLESSARERDAYASFLKQVQADVPTEEDIAESERLLAEAKKEEEDSMKELLNLEKEKAALDEEILALEEESRKLDIEEEKFWRDRNAFASKLSDFQNERTASTPNSTMTPNY</sequence>
<reference evidence="4 5" key="1">
    <citation type="submission" date="2023-10" db="EMBL/GenBank/DDBJ databases">
        <title>Draft genome sequence of Xylaria bambusicola isolate GMP-LS, the root and basal stem rot pathogen of sugarcane in Indonesia.</title>
        <authorList>
            <person name="Selvaraj P."/>
            <person name="Muralishankar V."/>
            <person name="Muruganantham S."/>
            <person name="Sp S."/>
            <person name="Haryani S."/>
            <person name="Lau K.J.X."/>
            <person name="Naqvi N.I."/>
        </authorList>
    </citation>
    <scope>NUCLEOTIDE SEQUENCE [LARGE SCALE GENOMIC DNA]</scope>
    <source>
        <strain evidence="4">GMP-LS</strain>
    </source>
</reference>
<dbReference type="InterPro" id="IPR007243">
    <property type="entry name" value="Atg6/Beclin"/>
</dbReference>
<feature type="region of interest" description="Disordered" evidence="2">
    <location>
        <begin position="1"/>
        <end position="47"/>
    </location>
</feature>
<dbReference type="GO" id="GO:0034271">
    <property type="term" value="C:phosphatidylinositol 3-kinase complex, class III, type I"/>
    <property type="evidence" value="ECO:0007669"/>
    <property type="project" value="TreeGrafter"/>
</dbReference>
<dbReference type="GO" id="GO:0000423">
    <property type="term" value="P:mitophagy"/>
    <property type="evidence" value="ECO:0007669"/>
    <property type="project" value="TreeGrafter"/>
</dbReference>
<dbReference type="GO" id="GO:0034272">
    <property type="term" value="C:phosphatidylinositol 3-kinase complex, class III, type II"/>
    <property type="evidence" value="ECO:0007669"/>
    <property type="project" value="TreeGrafter"/>
</dbReference>
<dbReference type="GO" id="GO:0030674">
    <property type="term" value="F:protein-macromolecule adaptor activity"/>
    <property type="evidence" value="ECO:0007669"/>
    <property type="project" value="TreeGrafter"/>
</dbReference>
<dbReference type="AlphaFoldDB" id="A0AAN7UG28"/>
<evidence type="ECO:0000259" key="3">
    <source>
        <dbReference type="Pfam" id="PF17675"/>
    </source>
</evidence>
<feature type="compositionally biased region" description="Polar residues" evidence="2">
    <location>
        <begin position="20"/>
        <end position="38"/>
    </location>
</feature>
<dbReference type="InterPro" id="IPR041691">
    <property type="entry name" value="Atg6/beclin_CC"/>
</dbReference>
<dbReference type="Pfam" id="PF17675">
    <property type="entry name" value="APG6_N"/>
    <property type="match status" value="1"/>
</dbReference>
<dbReference type="GO" id="GO:0000045">
    <property type="term" value="P:autophagosome assembly"/>
    <property type="evidence" value="ECO:0007669"/>
    <property type="project" value="TreeGrafter"/>
</dbReference>
<evidence type="ECO:0000313" key="5">
    <source>
        <dbReference type="Proteomes" id="UP001305414"/>
    </source>
</evidence>
<accession>A0AAN7UG28</accession>
<keyword evidence="5" id="KW-1185">Reference proteome</keyword>
<organism evidence="4 5">
    <name type="scientific">Xylaria bambusicola</name>
    <dbReference type="NCBI Taxonomy" id="326684"/>
    <lineage>
        <taxon>Eukaryota</taxon>
        <taxon>Fungi</taxon>
        <taxon>Dikarya</taxon>
        <taxon>Ascomycota</taxon>
        <taxon>Pezizomycotina</taxon>
        <taxon>Sordariomycetes</taxon>
        <taxon>Xylariomycetidae</taxon>
        <taxon>Xylariales</taxon>
        <taxon>Xylariaceae</taxon>
        <taxon>Xylaria</taxon>
    </lineage>
</organism>
<dbReference type="PANTHER" id="PTHR12768">
    <property type="entry name" value="BECLIN 1"/>
    <property type="match status" value="1"/>
</dbReference>
<dbReference type="GO" id="GO:0000407">
    <property type="term" value="C:phagophore assembly site"/>
    <property type="evidence" value="ECO:0007669"/>
    <property type="project" value="TreeGrafter"/>
</dbReference>
<dbReference type="Proteomes" id="UP001305414">
    <property type="component" value="Unassembled WGS sequence"/>
</dbReference>
<evidence type="ECO:0000313" key="4">
    <source>
        <dbReference type="EMBL" id="KAK5631660.1"/>
    </source>
</evidence>